<dbReference type="KEGG" id="thd:BHV28_02000"/>
<feature type="region of interest" description="Disordered" evidence="1">
    <location>
        <begin position="1"/>
        <end position="29"/>
    </location>
</feature>
<dbReference type="EMBL" id="CP017315">
    <property type="protein sequence ID" value="AQS40923.1"/>
    <property type="molecule type" value="Genomic_DNA"/>
</dbReference>
<dbReference type="Proteomes" id="UP000188912">
    <property type="component" value="Chromosome"/>
</dbReference>
<reference evidence="2 3" key="1">
    <citation type="journal article" date="2010" name="Science">
        <title>Genomic comparison of the ants Camponotus floridanus and Harpegnathos saltator.</title>
        <authorList>
            <person name="Bonasio R."/>
            <person name="Zhang G."/>
            <person name="Ye C."/>
            <person name="Mutti N.S."/>
            <person name="Fang X."/>
            <person name="Qin N."/>
            <person name="Donahue G."/>
            <person name="Yang P."/>
            <person name="Li Q."/>
            <person name="Li C."/>
            <person name="Zhang P."/>
            <person name="Huang Z."/>
            <person name="Berger S.L."/>
            <person name="Reinberg D."/>
            <person name="Wang J."/>
            <person name="Liebig J."/>
        </authorList>
    </citation>
    <scope>NUCLEOTIDE SEQUENCE [LARGE SCALE GENOMIC DNA]</scope>
    <source>
        <strain evidence="2 3">Hsal</strain>
    </source>
</reference>
<accession>A0A1U9JST7</accession>
<dbReference type="AlphaFoldDB" id="A0A1U9JST7"/>
<keyword evidence="3" id="KW-1185">Reference proteome</keyword>
<proteinExistence type="predicted"/>
<gene>
    <name evidence="2" type="ORF">BHV28_02000</name>
</gene>
<reference evidence="2 3" key="2">
    <citation type="journal article" date="2016" name="Sci. Rep.">
        <title>The genome of Rhizobiales bacteria in predatory ants reveals urease gene functions but no genes for nitrogen fixation.</title>
        <authorList>
            <person name="Neuvonen M.M."/>
            <person name="Tamarit D."/>
            <person name="Naslund K."/>
            <person name="Liebig J."/>
            <person name="Feldhaar H."/>
            <person name="Moran N.A."/>
            <person name="Guy L."/>
            <person name="Andersson S.G."/>
        </authorList>
    </citation>
    <scope>NUCLEOTIDE SEQUENCE [LARGE SCALE GENOMIC DNA]</scope>
    <source>
        <strain evidence="2 3">Hsal</strain>
    </source>
</reference>
<feature type="compositionally biased region" description="Basic and acidic residues" evidence="1">
    <location>
        <begin position="9"/>
        <end position="23"/>
    </location>
</feature>
<evidence type="ECO:0000313" key="2">
    <source>
        <dbReference type="EMBL" id="AQS40923.1"/>
    </source>
</evidence>
<evidence type="ECO:0000313" key="3">
    <source>
        <dbReference type="Proteomes" id="UP000188912"/>
    </source>
</evidence>
<name>A0A1U9JST7_9HYPH</name>
<sequence>MTMTTQQFEKAREETLRKREKEPTAVSQAETALPATQGRLSMQKLTAAIRGLIEVVDHESGLLEQYRNPDYSEINARKARGIRVLNQTMTEYATELNEMERVEVEQHLATLQVRLDRNRVLLEMHLDAVGEMAQLLQQAYDEQEADGTYDPASLQAALKASYNSGQK</sequence>
<dbReference type="STRING" id="1902579.BHV28_02000"/>
<organism evidence="2 3">
    <name type="scientific">Candidatus Tokpelaia hoelldobleri</name>
    <dbReference type="NCBI Taxonomy" id="1902579"/>
    <lineage>
        <taxon>Bacteria</taxon>
        <taxon>Pseudomonadati</taxon>
        <taxon>Pseudomonadota</taxon>
        <taxon>Alphaproteobacteria</taxon>
        <taxon>Hyphomicrobiales</taxon>
        <taxon>Candidatus Tokpelaia</taxon>
    </lineage>
</organism>
<protein>
    <submittedName>
        <fullName evidence="2">Uncharacterized protein</fullName>
    </submittedName>
</protein>
<evidence type="ECO:0000256" key="1">
    <source>
        <dbReference type="SAM" id="MobiDB-lite"/>
    </source>
</evidence>